<name>A0ABV4T6U2_9EURY</name>
<evidence type="ECO:0000313" key="7">
    <source>
        <dbReference type="Proteomes" id="UP001571980"/>
    </source>
</evidence>
<dbReference type="Proteomes" id="UP001571980">
    <property type="component" value="Unassembled WGS sequence"/>
</dbReference>
<comment type="subcellular location">
    <subcellularLocation>
        <location evidence="2 5">Archaeal flagellum</location>
    </subcellularLocation>
</comment>
<evidence type="ECO:0000313" key="6">
    <source>
        <dbReference type="EMBL" id="MFA4804663.1"/>
    </source>
</evidence>
<comment type="caution">
    <text evidence="6">The sequence shown here is derived from an EMBL/GenBank/DDBJ whole genome shotgun (WGS) entry which is preliminary data.</text>
</comment>
<keyword evidence="6" id="KW-0966">Cell projection</keyword>
<organism evidence="6 7">
    <name type="scientific">Pyrococcus kukulkanii</name>
    <dbReference type="NCBI Taxonomy" id="1609559"/>
    <lineage>
        <taxon>Archaea</taxon>
        <taxon>Methanobacteriati</taxon>
        <taxon>Methanobacteriota</taxon>
        <taxon>Thermococci</taxon>
        <taxon>Thermococcales</taxon>
        <taxon>Thermococcaceae</taxon>
        <taxon>Pyrococcus</taxon>
    </lineage>
</organism>
<comment type="function">
    <text evidence="1 5">Flagellin is the subunit protein which polymerizes to form the filaments of archaeal flagella.</text>
</comment>
<dbReference type="InterPro" id="IPR002774">
    <property type="entry name" value="Flagellin_arc-type"/>
</dbReference>
<dbReference type="PANTHER" id="PTHR35903:SF1">
    <property type="entry name" value="FLAGELLIN B1"/>
    <property type="match status" value="1"/>
</dbReference>
<evidence type="ECO:0000256" key="4">
    <source>
        <dbReference type="ARBA" id="ARBA00022440"/>
    </source>
</evidence>
<keyword evidence="6" id="KW-0969">Cilium</keyword>
<dbReference type="NCBIfam" id="NF006325">
    <property type="entry name" value="PRK08541.1"/>
    <property type="match status" value="1"/>
</dbReference>
<dbReference type="EMBL" id="JARRIG010000005">
    <property type="protein sequence ID" value="MFA4804663.1"/>
    <property type="molecule type" value="Genomic_DNA"/>
</dbReference>
<keyword evidence="6" id="KW-0282">Flagellum</keyword>
<keyword evidence="4 5" id="KW-0974">Archaeal flagellum</keyword>
<reference evidence="6 7" key="1">
    <citation type="submission" date="2023-03" db="EMBL/GenBank/DDBJ databases">
        <title>Speciation in Pyrococcus: adaptation to high temperature as a mechanism.</title>
        <authorList>
            <person name="Gu J."/>
        </authorList>
    </citation>
    <scope>NUCLEOTIDE SEQUENCE [LARGE SCALE GENOMIC DNA]</scope>
    <source>
        <strain evidence="6 7">LMOA34</strain>
    </source>
</reference>
<dbReference type="InterPro" id="IPR013373">
    <property type="entry name" value="Flagellin/pilin_N_arc"/>
</dbReference>
<evidence type="ECO:0000256" key="3">
    <source>
        <dbReference type="ARBA" id="ARBA00010256"/>
    </source>
</evidence>
<proteinExistence type="inferred from homology"/>
<protein>
    <recommendedName>
        <fullName evidence="5">Flagellin</fullName>
    </recommendedName>
</protein>
<dbReference type="PANTHER" id="PTHR35903">
    <property type="entry name" value="FLAGELLIN B1"/>
    <property type="match status" value="1"/>
</dbReference>
<evidence type="ECO:0000256" key="1">
    <source>
        <dbReference type="ARBA" id="ARBA00002236"/>
    </source>
</evidence>
<gene>
    <name evidence="6" type="ORF">P8X34_07950</name>
</gene>
<dbReference type="Pfam" id="PF01917">
    <property type="entry name" value="Flagellin_arch-type"/>
    <property type="match status" value="1"/>
</dbReference>
<dbReference type="RefSeq" id="WP_372823894.1">
    <property type="nucleotide sequence ID" value="NZ_JARRIG010000005.1"/>
</dbReference>
<evidence type="ECO:0000256" key="5">
    <source>
        <dbReference type="RuleBase" id="RU361282"/>
    </source>
</evidence>
<keyword evidence="7" id="KW-1185">Reference proteome</keyword>
<comment type="similarity">
    <text evidence="3 5">Belongs to the archaeal flagellin family.</text>
</comment>
<accession>A0ABV4T6U2</accession>
<sequence>MRKGAVGIGTLIVFIAMVLVAAVAAAVLINTSGYLQQKSQATGRQTTQEVASGIKVNKVVGYIDGVSTPAQGKITRLAIYVSPNAGSAGVDMRKVRVILSDGQHQSVFNYRTSTVNWTEYIVKIVNGSNSYIVFYNSTDSVKVVGNFTNVEVVVDGGTYNITLYNAKIEGNVIYYDPSSTNNVTIAVPEDLNTYNGVAFKDGVVANIFDRTSDQWANITFPTNFGIIAIQDSDSSLKPTYPTLNEGDVAILTVFVGGTTYFSTGTNSITIKDTSGFSGQFDHIGLPAVFGDGFKPRQKVSGKVVPEFGAPGVIEFTTPSSYTSFVIELQ</sequence>
<dbReference type="NCBIfam" id="TIGR02537">
    <property type="entry name" value="arch_flag_Nterm"/>
    <property type="match status" value="1"/>
</dbReference>
<evidence type="ECO:0000256" key="2">
    <source>
        <dbReference type="ARBA" id="ARBA00004618"/>
    </source>
</evidence>